<keyword evidence="1" id="KW-0812">Transmembrane</keyword>
<evidence type="ECO:0000313" key="2">
    <source>
        <dbReference type="EMBL" id="MBM7632169.1"/>
    </source>
</evidence>
<dbReference type="Proteomes" id="UP000741863">
    <property type="component" value="Unassembled WGS sequence"/>
</dbReference>
<dbReference type="RefSeq" id="WP_204696292.1">
    <property type="nucleotide sequence ID" value="NZ_JAFBEC010000003.1"/>
</dbReference>
<proteinExistence type="predicted"/>
<feature type="transmembrane region" description="Helical" evidence="1">
    <location>
        <begin position="224"/>
        <end position="246"/>
    </location>
</feature>
<feature type="transmembrane region" description="Helical" evidence="1">
    <location>
        <begin position="182"/>
        <end position="204"/>
    </location>
</feature>
<gene>
    <name evidence="2" type="ORF">JOD17_001262</name>
</gene>
<organism evidence="2 3">
    <name type="scientific">Geomicrobium sediminis</name>
    <dbReference type="NCBI Taxonomy" id="1347788"/>
    <lineage>
        <taxon>Bacteria</taxon>
        <taxon>Bacillati</taxon>
        <taxon>Bacillota</taxon>
        <taxon>Bacilli</taxon>
        <taxon>Bacillales</taxon>
        <taxon>Geomicrobium</taxon>
    </lineage>
</organism>
<name>A0ABS2P9T4_9BACL</name>
<sequence>MKLVMIIKKECLETFRIHRWLWLPVFFLLLGLMQPLTSNFLSDILEQFGGLPEGAVIEIPAPSSEEVYGATLGQFTQLGTIVLVLAFMGSISEERRSGEVKMLLLRPVSYASYWFGKFIVSSTVMTVSFLLGIGIALFYIQLLFEPILMPALYGSLAMYWLWMLFIIAVTTTFSTLIKRQTVVAVCSLIVVFGMQMFASMFTSIASWTPGALPNLAVAMATEEIVLPIASTIFSIALVAWMSVLYMKKTDWLY</sequence>
<evidence type="ECO:0000313" key="3">
    <source>
        <dbReference type="Proteomes" id="UP000741863"/>
    </source>
</evidence>
<feature type="transmembrane region" description="Helical" evidence="1">
    <location>
        <begin position="152"/>
        <end position="170"/>
    </location>
</feature>
<feature type="transmembrane region" description="Helical" evidence="1">
    <location>
        <begin position="20"/>
        <end position="37"/>
    </location>
</feature>
<feature type="transmembrane region" description="Helical" evidence="1">
    <location>
        <begin position="113"/>
        <end position="140"/>
    </location>
</feature>
<feature type="transmembrane region" description="Helical" evidence="1">
    <location>
        <begin position="72"/>
        <end position="92"/>
    </location>
</feature>
<accession>A0ABS2P9T4</accession>
<evidence type="ECO:0000256" key="1">
    <source>
        <dbReference type="SAM" id="Phobius"/>
    </source>
</evidence>
<protein>
    <submittedName>
        <fullName evidence="2">ABC-2 type transport system permease protein</fullName>
    </submittedName>
</protein>
<reference evidence="2 3" key="1">
    <citation type="submission" date="2021-01" db="EMBL/GenBank/DDBJ databases">
        <title>Genomic Encyclopedia of Type Strains, Phase IV (KMG-IV): sequencing the most valuable type-strain genomes for metagenomic binning, comparative biology and taxonomic classification.</title>
        <authorList>
            <person name="Goeker M."/>
        </authorList>
    </citation>
    <scope>NUCLEOTIDE SEQUENCE [LARGE SCALE GENOMIC DNA]</scope>
    <source>
        <strain evidence="2 3">DSM 25540</strain>
    </source>
</reference>
<keyword evidence="3" id="KW-1185">Reference proteome</keyword>
<keyword evidence="1" id="KW-1133">Transmembrane helix</keyword>
<dbReference type="Pfam" id="PF12679">
    <property type="entry name" value="ABC2_membrane_2"/>
    <property type="match status" value="1"/>
</dbReference>
<dbReference type="EMBL" id="JAFBEC010000003">
    <property type="protein sequence ID" value="MBM7632169.1"/>
    <property type="molecule type" value="Genomic_DNA"/>
</dbReference>
<comment type="caution">
    <text evidence="2">The sequence shown here is derived from an EMBL/GenBank/DDBJ whole genome shotgun (WGS) entry which is preliminary data.</text>
</comment>
<keyword evidence="1" id="KW-0472">Membrane</keyword>